<dbReference type="Proteomes" id="UP000293912">
    <property type="component" value="Chromosome"/>
</dbReference>
<protein>
    <submittedName>
        <fullName evidence="1">Uncharacterized protein</fullName>
    </submittedName>
</protein>
<keyword evidence="2" id="KW-1185">Reference proteome</keyword>
<dbReference type="EMBL" id="CP037867">
    <property type="protein sequence ID" value="QBM28292.1"/>
    <property type="molecule type" value="Genomic_DNA"/>
</dbReference>
<sequence length="57" mass="5967">MTHQEVNTFGLSAGVVRSALLCILLVMLALGSGIVQAQSRAAVVDRAVAIFQKLQGN</sequence>
<gene>
    <name evidence="1" type="ORF">HPF_11385</name>
</gene>
<name>A0A4P6WWE2_HYDPS</name>
<organism evidence="1 2">
    <name type="scientific">Hydrogenophaga pseudoflava</name>
    <name type="common">Pseudomonas carboxydoflava</name>
    <dbReference type="NCBI Taxonomy" id="47421"/>
    <lineage>
        <taxon>Bacteria</taxon>
        <taxon>Pseudomonadati</taxon>
        <taxon>Pseudomonadota</taxon>
        <taxon>Betaproteobacteria</taxon>
        <taxon>Burkholderiales</taxon>
        <taxon>Comamonadaceae</taxon>
        <taxon>Hydrogenophaga</taxon>
    </lineage>
</organism>
<accession>A0A4P6WWE2</accession>
<dbReference type="KEGG" id="hpse:HPF_11385"/>
<dbReference type="RefSeq" id="WP_165961690.1">
    <property type="nucleotide sequence ID" value="NZ_CP037867.1"/>
</dbReference>
<evidence type="ECO:0000313" key="1">
    <source>
        <dbReference type="EMBL" id="QBM28292.1"/>
    </source>
</evidence>
<reference evidence="1 2" key="1">
    <citation type="submission" date="2019-03" db="EMBL/GenBank/DDBJ databases">
        <authorList>
            <person name="Sebastian G."/>
            <person name="Baumann P."/>
            <person name="Ruckert C."/>
            <person name="Kalinowski J."/>
            <person name="Nebel B."/>
            <person name="Takors R."/>
            <person name="Blombach B."/>
        </authorList>
    </citation>
    <scope>NUCLEOTIDE SEQUENCE [LARGE SCALE GENOMIC DNA]</scope>
    <source>
        <strain evidence="1 2">DSM 1084</strain>
    </source>
</reference>
<evidence type="ECO:0000313" key="2">
    <source>
        <dbReference type="Proteomes" id="UP000293912"/>
    </source>
</evidence>
<proteinExistence type="predicted"/>
<dbReference type="AlphaFoldDB" id="A0A4P6WWE2"/>